<dbReference type="Pfam" id="PF09242">
    <property type="entry name" value="FCSD-flav_bind"/>
    <property type="match status" value="1"/>
</dbReference>
<dbReference type="Gene3D" id="3.50.50.60">
    <property type="entry name" value="FAD/NAD(P)-binding domain"/>
    <property type="match status" value="2"/>
</dbReference>
<evidence type="ECO:0000313" key="7">
    <source>
        <dbReference type="EMBL" id="RAU20596.1"/>
    </source>
</evidence>
<keyword evidence="2" id="KW-0274">FAD</keyword>
<proteinExistence type="predicted"/>
<dbReference type="InterPro" id="IPR023753">
    <property type="entry name" value="FAD/NAD-binding_dom"/>
</dbReference>
<feature type="chain" id="PRO_5016916361" evidence="3">
    <location>
        <begin position="21"/>
        <end position="422"/>
    </location>
</feature>
<protein>
    <submittedName>
        <fullName evidence="7">Cytochrome C</fullName>
    </submittedName>
</protein>
<dbReference type="PANTHER" id="PTHR43755:SF1">
    <property type="entry name" value="FAD-DEPENDENT PYRIDINE NUCLEOTIDE-DISULPHIDE OXIDOREDUCTASE"/>
    <property type="match status" value="1"/>
</dbReference>
<dbReference type="Pfam" id="PF07992">
    <property type="entry name" value="Pyr_redox_2"/>
    <property type="match status" value="1"/>
</dbReference>
<dbReference type="InterPro" id="IPR037092">
    <property type="entry name" value="FlavoCytC_S_DH_flav-bd_sf"/>
</dbReference>
<gene>
    <name evidence="7" type="ORF">CU669_17730</name>
</gene>
<dbReference type="InterPro" id="IPR036188">
    <property type="entry name" value="FAD/NAD-bd_sf"/>
</dbReference>
<feature type="signal peptide" evidence="3">
    <location>
        <begin position="1"/>
        <end position="20"/>
    </location>
</feature>
<dbReference type="InterPro" id="IPR006311">
    <property type="entry name" value="TAT_signal"/>
</dbReference>
<sequence length="422" mass="44213">MKLSRRTFTGLVGFAGAASAFGLSACATGPKVVVVGGGFGGATAAKYVKRYLPGANVVLIDAAKTHFTCPFSNTVIGGMNSMAFIERSFDALANKYGITVVTDMVTAIDPVTKVVKTKGGISFGYDKLVVSPGVDLKWGALEGYDEAAAELMPHAWKAGPQTALLRKQLEAMPNGGTVMISAPGNPFRCPPGPYERASLIAYYLKTQKPKSKLIILDAKDAFAKDKLFKEGWEKMYDNIIEWVPAAKNGKVVKVDAKAGVLETDFDKFKPAVANVIPPQSAGAIALSTGLADKSGFCPVDPNTFESTLHKDIFVIGDACTAGEMPKSGYSASSQAKVAAGAIAAMVMGDKPAAMSAINTCYSLLAPDYGISVSGVYSVQDGKIANIKGAGGVSPSGANYQFRKKEADFAGGWYASICQDTWG</sequence>
<reference evidence="7 8" key="1">
    <citation type="submission" date="2017-11" db="EMBL/GenBank/DDBJ databases">
        <title>Draft genome sequence of magnetotactic bacterium Magnetospirillum kuznetsovii LBB-42.</title>
        <authorList>
            <person name="Grouzdev D.S."/>
            <person name="Rysina M.S."/>
            <person name="Baslerov R.V."/>
            <person name="Koziaeva V."/>
        </authorList>
    </citation>
    <scope>NUCLEOTIDE SEQUENCE [LARGE SCALE GENOMIC DNA]</scope>
    <source>
        <strain evidence="7 8">LBB-42</strain>
    </source>
</reference>
<evidence type="ECO:0000259" key="5">
    <source>
        <dbReference type="Pfam" id="PF09242"/>
    </source>
</evidence>
<evidence type="ECO:0000256" key="3">
    <source>
        <dbReference type="SAM" id="SignalP"/>
    </source>
</evidence>
<dbReference type="PROSITE" id="PS51257">
    <property type="entry name" value="PROKAR_LIPOPROTEIN"/>
    <property type="match status" value="1"/>
</dbReference>
<dbReference type="SUPFAM" id="SSF51905">
    <property type="entry name" value="FAD/NAD(P)-binding domain"/>
    <property type="match status" value="2"/>
</dbReference>
<comment type="caution">
    <text evidence="7">The sequence shown here is derived from an EMBL/GenBank/DDBJ whole genome shotgun (WGS) entry which is preliminary data.</text>
</comment>
<dbReference type="FunFam" id="3.50.50.60:FF:000234">
    <property type="entry name" value="Flavocytochrome C sulfide dehydrogenase"/>
    <property type="match status" value="1"/>
</dbReference>
<accession>A0A364NU50</accession>
<dbReference type="SUPFAM" id="SSF55424">
    <property type="entry name" value="FAD/NAD-linked reductases, dimerisation (C-terminal) domain"/>
    <property type="match status" value="1"/>
</dbReference>
<evidence type="ECO:0000259" key="4">
    <source>
        <dbReference type="Pfam" id="PF07992"/>
    </source>
</evidence>
<keyword evidence="1" id="KW-0285">Flavoprotein</keyword>
<evidence type="ECO:0000313" key="8">
    <source>
        <dbReference type="Proteomes" id="UP000251075"/>
    </source>
</evidence>
<dbReference type="GO" id="GO:0050660">
    <property type="term" value="F:flavin adenine dinucleotide binding"/>
    <property type="evidence" value="ECO:0007669"/>
    <property type="project" value="InterPro"/>
</dbReference>
<keyword evidence="8" id="KW-1185">Reference proteome</keyword>
<evidence type="ECO:0000256" key="2">
    <source>
        <dbReference type="ARBA" id="ARBA00022827"/>
    </source>
</evidence>
<feature type="domain" description="FAD/NAD(P)-binding" evidence="4">
    <location>
        <begin position="31"/>
        <end position="135"/>
    </location>
</feature>
<feature type="domain" description="Flavocytochrome c sulphide dehydrogenase flavin-binding" evidence="5">
    <location>
        <begin position="355"/>
        <end position="421"/>
    </location>
</feature>
<dbReference type="OrthoDB" id="9802771at2"/>
<dbReference type="InterPro" id="IPR015323">
    <property type="entry name" value="FlavoCytC_S_DH_flav-bd"/>
</dbReference>
<dbReference type="EMBL" id="PGTO01000020">
    <property type="protein sequence ID" value="RAU20596.1"/>
    <property type="molecule type" value="Genomic_DNA"/>
</dbReference>
<dbReference type="InterPro" id="IPR016156">
    <property type="entry name" value="FAD/NAD-linked_Rdtase_dimer_sf"/>
</dbReference>
<evidence type="ECO:0000259" key="6">
    <source>
        <dbReference type="Pfam" id="PF21706"/>
    </source>
</evidence>
<organism evidence="7 8">
    <name type="scientific">Paramagnetospirillum kuznetsovii</name>
    <dbReference type="NCBI Taxonomy" id="2053833"/>
    <lineage>
        <taxon>Bacteria</taxon>
        <taxon>Pseudomonadati</taxon>
        <taxon>Pseudomonadota</taxon>
        <taxon>Alphaproteobacteria</taxon>
        <taxon>Rhodospirillales</taxon>
        <taxon>Magnetospirillaceae</taxon>
        <taxon>Paramagnetospirillum</taxon>
    </lineage>
</organism>
<dbReference type="Gene3D" id="3.90.760.10">
    <property type="entry name" value="Flavocytochrome c sulphide dehydrogenase, flavin-binding domain"/>
    <property type="match status" value="1"/>
</dbReference>
<dbReference type="PROSITE" id="PS51318">
    <property type="entry name" value="TAT"/>
    <property type="match status" value="1"/>
</dbReference>
<feature type="domain" description="Sulfide dehydrogenase [flavocytochrome c] flavoprotein chain central" evidence="6">
    <location>
        <begin position="162"/>
        <end position="277"/>
    </location>
</feature>
<name>A0A364NU50_9PROT</name>
<dbReference type="PANTHER" id="PTHR43755">
    <property type="match status" value="1"/>
</dbReference>
<dbReference type="GO" id="GO:0016491">
    <property type="term" value="F:oxidoreductase activity"/>
    <property type="evidence" value="ECO:0007669"/>
    <property type="project" value="InterPro"/>
</dbReference>
<dbReference type="AlphaFoldDB" id="A0A364NU50"/>
<dbReference type="Proteomes" id="UP000251075">
    <property type="component" value="Unassembled WGS sequence"/>
</dbReference>
<dbReference type="InterPro" id="IPR052541">
    <property type="entry name" value="SQRD"/>
</dbReference>
<dbReference type="InterPro" id="IPR049386">
    <property type="entry name" value="FCSD_central"/>
</dbReference>
<keyword evidence="3" id="KW-0732">Signal</keyword>
<evidence type="ECO:0000256" key="1">
    <source>
        <dbReference type="ARBA" id="ARBA00022630"/>
    </source>
</evidence>
<dbReference type="Pfam" id="PF21706">
    <property type="entry name" value="FCSD_central"/>
    <property type="match status" value="1"/>
</dbReference>